<keyword evidence="7" id="KW-1133">Transmembrane helix</keyword>
<evidence type="ECO:0000256" key="3">
    <source>
        <dbReference type="ARBA" id="ARBA00022679"/>
    </source>
</evidence>
<evidence type="ECO:0000313" key="9">
    <source>
        <dbReference type="EMBL" id="CAE7866627.1"/>
    </source>
</evidence>
<dbReference type="EMBL" id="CAJNJA010059112">
    <property type="protein sequence ID" value="CAE7866627.1"/>
    <property type="molecule type" value="Genomic_DNA"/>
</dbReference>
<sequence>MARSLPPLGVMIEVPGAALSADALAREADFFAIGTNDLIMYTLAIDRGEERVAHLYNPLHPAVFRLIHFAVDAGLRAGKSVSVCGEMAGDPRYTPLFVGLGVRELSMGPKGLARVKDRVRRLDSAAAARLASEISMLSDAGEIARLLDLFNEWTPEGRAPVPAAGDGLAASPPRARALSMLEWLFESNEFSPHGFCLFWDPPVLWLHVASDALIALAYLTIPAVLLTVAIKRPDLNPFKVLFWFAGFIITCALTHLLAIVTLWEPLYALAGVAKASTALVSVSTAALVWVLLPRILTIPSHSALAAANAELTALRDSLETKVAQRTQDLQETNTRLQAAQQQAEREVAARTRLMRTISHELRTRERLSDTDKSYLEQIQDAGQLLLSLVNEVLEYQRSQADPEVFSKEPVDSLSVVDDAASLVAPLLRAKDLTLEIEVPEGLEAATDRRAALQIVSNLLSNAAKYTPEGGRIGVSGEECPAGPRLTIWDTGVGISKEDQQRMFHPFFRARATESMAQGTGLGLATVRRLAERLGWHLEVESALGSGTAIHLQLPCADREAAAAAALDQPHSPEPNLLLGGDPGISGATRTEISLGTSVQPPETTRSGQPSEDRFLMADFTDYKVKDISQADYGRKEIEIAETEMPGLMALREEYGPSKPLKGDHAAAAIAAAGIPVFAWKGMSEEEFWWAIEQTITGPDGWKINMILDDGGDLTQLMHSEKYLPMMEEVRGISEETTTGVIRLYQMAKAGTLK</sequence>
<dbReference type="AlphaFoldDB" id="A0A813AIB8"/>
<dbReference type="InterPro" id="IPR036890">
    <property type="entry name" value="HATPase_C_sf"/>
</dbReference>
<comment type="catalytic activity">
    <reaction evidence="1">
        <text>ATP + protein L-histidine = ADP + protein N-phospho-L-histidine.</text>
        <dbReference type="EC" id="2.7.13.3"/>
    </reaction>
</comment>
<dbReference type="InterPro" id="IPR005467">
    <property type="entry name" value="His_kinase_dom"/>
</dbReference>
<dbReference type="Gene3D" id="3.20.20.60">
    <property type="entry name" value="Phosphoenolpyruvate-binding domains"/>
    <property type="match status" value="1"/>
</dbReference>
<feature type="non-terminal residue" evidence="9">
    <location>
        <position position="1"/>
    </location>
</feature>
<evidence type="ECO:0000259" key="8">
    <source>
        <dbReference type="PROSITE" id="PS50109"/>
    </source>
</evidence>
<dbReference type="InterPro" id="IPR000043">
    <property type="entry name" value="Adenosylhomocysteinase-like"/>
</dbReference>
<dbReference type="Pfam" id="PF05221">
    <property type="entry name" value="AdoHcyase"/>
    <property type="match status" value="3"/>
</dbReference>
<dbReference type="Proteomes" id="UP000601435">
    <property type="component" value="Unassembled WGS sequence"/>
</dbReference>
<dbReference type="Gene3D" id="3.40.50.1480">
    <property type="entry name" value="Adenosylhomocysteinase-like"/>
    <property type="match status" value="2"/>
</dbReference>
<dbReference type="SUPFAM" id="SSF52283">
    <property type="entry name" value="Formate/glycerate dehydrogenase catalytic domain-like"/>
    <property type="match status" value="1"/>
</dbReference>
<dbReference type="PANTHER" id="PTHR43047:SF64">
    <property type="entry name" value="HISTIDINE KINASE CONTAINING CHEY-HOMOLOGOUS RECEIVER DOMAIN AND PAS DOMAIN-RELATED"/>
    <property type="match status" value="1"/>
</dbReference>
<dbReference type="Pfam" id="PF02896">
    <property type="entry name" value="PEP-utilizers_C"/>
    <property type="match status" value="1"/>
</dbReference>
<dbReference type="InterPro" id="IPR003661">
    <property type="entry name" value="HisK_dim/P_dom"/>
</dbReference>
<evidence type="ECO:0000256" key="1">
    <source>
        <dbReference type="ARBA" id="ARBA00000085"/>
    </source>
</evidence>
<dbReference type="InterPro" id="IPR040442">
    <property type="entry name" value="Pyrv_kinase-like_dom_sf"/>
</dbReference>
<dbReference type="SUPFAM" id="SSF55874">
    <property type="entry name" value="ATPase domain of HSP90 chaperone/DNA topoisomerase II/histidine kinase"/>
    <property type="match status" value="1"/>
</dbReference>
<dbReference type="InterPro" id="IPR000121">
    <property type="entry name" value="PEP_util_C"/>
</dbReference>
<proteinExistence type="predicted"/>
<dbReference type="PROSITE" id="PS50109">
    <property type="entry name" value="HIS_KIN"/>
    <property type="match status" value="1"/>
</dbReference>
<dbReference type="SMART" id="SM00387">
    <property type="entry name" value="HATPase_c"/>
    <property type="match status" value="1"/>
</dbReference>
<dbReference type="SUPFAM" id="SSF47384">
    <property type="entry name" value="Homodimeric domain of signal transducing histidine kinase"/>
    <property type="match status" value="1"/>
</dbReference>
<evidence type="ECO:0000256" key="4">
    <source>
        <dbReference type="ARBA" id="ARBA00022777"/>
    </source>
</evidence>
<dbReference type="CDD" id="cd00082">
    <property type="entry name" value="HisKA"/>
    <property type="match status" value="1"/>
</dbReference>
<reference evidence="9" key="1">
    <citation type="submission" date="2021-02" db="EMBL/GenBank/DDBJ databases">
        <authorList>
            <person name="Dougan E. K."/>
            <person name="Rhodes N."/>
            <person name="Thang M."/>
            <person name="Chan C."/>
        </authorList>
    </citation>
    <scope>NUCLEOTIDE SEQUENCE</scope>
</reference>
<dbReference type="InterPro" id="IPR042172">
    <property type="entry name" value="Adenosylhomocyst_ase-like_sf"/>
</dbReference>
<feature type="transmembrane region" description="Helical" evidence="7">
    <location>
        <begin position="240"/>
        <end position="260"/>
    </location>
</feature>
<keyword evidence="7" id="KW-0812">Transmembrane</keyword>
<dbReference type="InterPro" id="IPR003594">
    <property type="entry name" value="HATPase_dom"/>
</dbReference>
<dbReference type="Gene3D" id="3.30.565.10">
    <property type="entry name" value="Histidine kinase-like ATPase, C-terminal domain"/>
    <property type="match status" value="1"/>
</dbReference>
<evidence type="ECO:0000256" key="7">
    <source>
        <dbReference type="SAM" id="Phobius"/>
    </source>
</evidence>
<keyword evidence="3" id="KW-0808">Transferase</keyword>
<dbReference type="GO" id="GO:0000155">
    <property type="term" value="F:phosphorelay sensor kinase activity"/>
    <property type="evidence" value="ECO:0007669"/>
    <property type="project" value="InterPro"/>
</dbReference>
<dbReference type="PRINTS" id="PR01736">
    <property type="entry name" value="PHPHTRNFRASE"/>
</dbReference>
<protein>
    <recommendedName>
        <fullName evidence="2">histidine kinase</fullName>
        <ecNumber evidence="2">2.7.13.3</ecNumber>
    </recommendedName>
</protein>
<feature type="region of interest" description="Disordered" evidence="6">
    <location>
        <begin position="593"/>
        <end position="612"/>
    </location>
</feature>
<dbReference type="PANTHER" id="PTHR43047">
    <property type="entry name" value="TWO-COMPONENT HISTIDINE PROTEIN KINASE"/>
    <property type="match status" value="1"/>
</dbReference>
<organism evidence="9 10">
    <name type="scientific">Symbiodinium necroappetens</name>
    <dbReference type="NCBI Taxonomy" id="1628268"/>
    <lineage>
        <taxon>Eukaryota</taxon>
        <taxon>Sar</taxon>
        <taxon>Alveolata</taxon>
        <taxon>Dinophyceae</taxon>
        <taxon>Suessiales</taxon>
        <taxon>Symbiodiniaceae</taxon>
        <taxon>Symbiodinium</taxon>
    </lineage>
</organism>
<feature type="domain" description="Histidine kinase" evidence="8">
    <location>
        <begin position="342"/>
        <end position="557"/>
    </location>
</feature>
<dbReference type="EC" id="2.7.13.3" evidence="2"/>
<evidence type="ECO:0000313" key="10">
    <source>
        <dbReference type="Proteomes" id="UP000601435"/>
    </source>
</evidence>
<feature type="compositionally biased region" description="Polar residues" evidence="6">
    <location>
        <begin position="593"/>
        <end position="609"/>
    </location>
</feature>
<evidence type="ECO:0000256" key="5">
    <source>
        <dbReference type="SAM" id="Coils"/>
    </source>
</evidence>
<feature type="transmembrane region" description="Helical" evidence="7">
    <location>
        <begin position="204"/>
        <end position="228"/>
    </location>
</feature>
<dbReference type="Pfam" id="PF02518">
    <property type="entry name" value="HATPase_c"/>
    <property type="match status" value="1"/>
</dbReference>
<gene>
    <name evidence="9" type="primary">ahcY</name>
    <name evidence="9" type="ORF">SNEC2469_LOCUS27772</name>
</gene>
<keyword evidence="5" id="KW-0175">Coiled coil</keyword>
<keyword evidence="4" id="KW-0418">Kinase</keyword>
<dbReference type="Pfam" id="PF25487">
    <property type="entry name" value="ETR1_N"/>
    <property type="match status" value="1"/>
</dbReference>
<dbReference type="SUPFAM" id="SSF51621">
    <property type="entry name" value="Phosphoenolpyruvate/pyruvate domain"/>
    <property type="match status" value="1"/>
</dbReference>
<name>A0A813AIB8_9DINO</name>
<keyword evidence="7" id="KW-0472">Membrane</keyword>
<keyword evidence="10" id="KW-1185">Reference proteome</keyword>
<dbReference type="InterPro" id="IPR036097">
    <property type="entry name" value="HisK_dim/P_sf"/>
</dbReference>
<dbReference type="OrthoDB" id="10256745at2759"/>
<accession>A0A813AIB8</accession>
<dbReference type="InterPro" id="IPR058544">
    <property type="entry name" value="ETR1_N"/>
</dbReference>
<dbReference type="InterPro" id="IPR015813">
    <property type="entry name" value="Pyrv/PenolPyrv_kinase-like_dom"/>
</dbReference>
<evidence type="ECO:0000256" key="2">
    <source>
        <dbReference type="ARBA" id="ARBA00012438"/>
    </source>
</evidence>
<evidence type="ECO:0000256" key="6">
    <source>
        <dbReference type="SAM" id="MobiDB-lite"/>
    </source>
</evidence>
<feature type="coiled-coil region" evidence="5">
    <location>
        <begin position="322"/>
        <end position="349"/>
    </location>
</feature>
<comment type="caution">
    <text evidence="9">The sequence shown here is derived from an EMBL/GenBank/DDBJ whole genome shotgun (WGS) entry which is preliminary data.</text>
</comment>
<dbReference type="Gene3D" id="1.10.287.130">
    <property type="match status" value="1"/>
</dbReference>